<accession>A0A0M6YB63</accession>
<organism evidence="1 2">
    <name type="scientific">Roseibium aggregatum</name>
    <dbReference type="NCBI Taxonomy" id="187304"/>
    <lineage>
        <taxon>Bacteria</taxon>
        <taxon>Pseudomonadati</taxon>
        <taxon>Pseudomonadota</taxon>
        <taxon>Alphaproteobacteria</taxon>
        <taxon>Hyphomicrobiales</taxon>
        <taxon>Stappiaceae</taxon>
        <taxon>Roseibium</taxon>
    </lineage>
</organism>
<evidence type="ECO:0000313" key="1">
    <source>
        <dbReference type="EMBL" id="CTQ46487.1"/>
    </source>
</evidence>
<dbReference type="STRING" id="187304.B0E33_12160"/>
<sequence>MIVANWTTASAVVFFGLGQPAATPAFQGKKRFRKVLVSSRESIAEPGSRSSGEEVGPDKGNAKKRLTSVTYFKVFGVELASSYLFGDFLMTFRILTGLGLGLLAASAVQAKEQYFSYKDWNVEIQSFDTGEDFRINCTMWTGGDGLPTVGFATSNSDALPPDFFPGVQLTERAVRGHATVLQNDQKVNFVFDDGDSAQATVQAYFDEDGFAVAQTYFPIEDAQRVLQAMQRNGQIDIVGPSGLIYTASLSGFTASYRKVAEGCGFPVTGVID</sequence>
<proteinExistence type="predicted"/>
<keyword evidence="2" id="KW-1185">Reference proteome</keyword>
<evidence type="ECO:0008006" key="3">
    <source>
        <dbReference type="Google" id="ProtNLM"/>
    </source>
</evidence>
<dbReference type="Proteomes" id="UP000048926">
    <property type="component" value="Unassembled WGS sequence"/>
</dbReference>
<protein>
    <recommendedName>
        <fullName evidence="3">Invasion associated locus B (IalB) protein</fullName>
    </recommendedName>
</protein>
<reference evidence="2" key="1">
    <citation type="submission" date="2015-07" db="EMBL/GenBank/DDBJ databases">
        <authorList>
            <person name="Rodrigo-Torres Lidia"/>
            <person name="Arahal R.David."/>
        </authorList>
    </citation>
    <scope>NUCLEOTIDE SEQUENCE [LARGE SCALE GENOMIC DNA]</scope>
    <source>
        <strain evidence="2">CECT 4801</strain>
    </source>
</reference>
<dbReference type="EMBL" id="CXST01000003">
    <property type="protein sequence ID" value="CTQ46487.1"/>
    <property type="molecule type" value="Genomic_DNA"/>
</dbReference>
<gene>
    <name evidence="1" type="ORF">LAL4801_04946</name>
</gene>
<evidence type="ECO:0000313" key="2">
    <source>
        <dbReference type="Proteomes" id="UP000048926"/>
    </source>
</evidence>
<dbReference type="AlphaFoldDB" id="A0A0M6YB63"/>
<name>A0A0M6YB63_9HYPH</name>